<gene>
    <name evidence="1" type="ORF">NE686_17210</name>
</gene>
<dbReference type="EMBL" id="JANGAC010000016">
    <property type="protein sequence ID" value="MCQ4924844.1"/>
    <property type="molecule type" value="Genomic_DNA"/>
</dbReference>
<dbReference type="RefSeq" id="WP_256312434.1">
    <property type="nucleotide sequence ID" value="NZ_JANGAC010000016.1"/>
</dbReference>
<organism evidence="1 2">
    <name type="scientific">Tissierella carlieri</name>
    <dbReference type="NCBI Taxonomy" id="689904"/>
    <lineage>
        <taxon>Bacteria</taxon>
        <taxon>Bacillati</taxon>
        <taxon>Bacillota</taxon>
        <taxon>Tissierellia</taxon>
        <taxon>Tissierellales</taxon>
        <taxon>Tissierellaceae</taxon>
        <taxon>Tissierella</taxon>
    </lineage>
</organism>
<proteinExistence type="predicted"/>
<name>A0ABT1SED3_9FIRM</name>
<protein>
    <submittedName>
        <fullName evidence="1">Uncharacterized protein</fullName>
    </submittedName>
</protein>
<sequence length="190" mass="21679">MKKVMPVVLILLIAGISVFNYFTSKNNKISITEISLQEENKEVIIEKSFEEGNMENSGGASTVYVENIELINNYLDLDMMLKYKDLITSYGLLLPSVITSDISQFYNENADMISKTFGIYSSSDFDDFYKLLDGLEKKDILSGIKINQILQEGNLLKAEVNYIYGEKNVSLPHYINYVFINGEPQIFIYN</sequence>
<comment type="caution">
    <text evidence="1">The sequence shown here is derived from an EMBL/GenBank/DDBJ whole genome shotgun (WGS) entry which is preliminary data.</text>
</comment>
<evidence type="ECO:0000313" key="2">
    <source>
        <dbReference type="Proteomes" id="UP001524478"/>
    </source>
</evidence>
<keyword evidence="2" id="KW-1185">Reference proteome</keyword>
<reference evidence="1 2" key="1">
    <citation type="submission" date="2022-06" db="EMBL/GenBank/DDBJ databases">
        <title>Isolation of gut microbiota from human fecal samples.</title>
        <authorList>
            <person name="Pamer E.G."/>
            <person name="Barat B."/>
            <person name="Waligurski E."/>
            <person name="Medina S."/>
            <person name="Paddock L."/>
            <person name="Mostad J."/>
        </authorList>
    </citation>
    <scope>NUCLEOTIDE SEQUENCE [LARGE SCALE GENOMIC DNA]</scope>
    <source>
        <strain evidence="1 2">DFI.7.95</strain>
    </source>
</reference>
<accession>A0ABT1SED3</accession>
<dbReference type="Proteomes" id="UP001524478">
    <property type="component" value="Unassembled WGS sequence"/>
</dbReference>
<evidence type="ECO:0000313" key="1">
    <source>
        <dbReference type="EMBL" id="MCQ4924844.1"/>
    </source>
</evidence>